<dbReference type="CDD" id="cd00635">
    <property type="entry name" value="PLPDE_III_YBL036c_like"/>
    <property type="match status" value="1"/>
</dbReference>
<name>A0A2N1PR17_9BACT</name>
<dbReference type="Pfam" id="PF01168">
    <property type="entry name" value="Ala_racemase_N"/>
    <property type="match status" value="1"/>
</dbReference>
<dbReference type="GO" id="GO:0030170">
    <property type="term" value="F:pyridoxal phosphate binding"/>
    <property type="evidence" value="ECO:0007669"/>
    <property type="project" value="UniProtKB-UniRule"/>
</dbReference>
<comment type="similarity">
    <text evidence="2 3">Belongs to the pyridoxal phosphate-binding protein YggS/PROSC family.</text>
</comment>
<dbReference type="InterPro" id="IPR001608">
    <property type="entry name" value="Ala_racemase_N"/>
</dbReference>
<dbReference type="Proteomes" id="UP000233256">
    <property type="component" value="Unassembled WGS sequence"/>
</dbReference>
<proteinExistence type="inferred from homology"/>
<dbReference type="PANTHER" id="PTHR10146">
    <property type="entry name" value="PROLINE SYNTHETASE CO-TRANSCRIBED BACTERIAL HOMOLOG PROTEIN"/>
    <property type="match status" value="1"/>
</dbReference>
<evidence type="ECO:0000313" key="6">
    <source>
        <dbReference type="Proteomes" id="UP000233256"/>
    </source>
</evidence>
<evidence type="ECO:0000256" key="1">
    <source>
        <dbReference type="ARBA" id="ARBA00022898"/>
    </source>
</evidence>
<evidence type="ECO:0000256" key="3">
    <source>
        <dbReference type="RuleBase" id="RU004514"/>
    </source>
</evidence>
<feature type="domain" description="Alanine racemase N-terminal" evidence="4">
    <location>
        <begin position="47"/>
        <end position="284"/>
    </location>
</feature>
<dbReference type="InterPro" id="IPR029066">
    <property type="entry name" value="PLP-binding_barrel"/>
</dbReference>
<evidence type="ECO:0000256" key="2">
    <source>
        <dbReference type="HAMAP-Rule" id="MF_02087"/>
    </source>
</evidence>
<sequence>MTTGYPLEFTGNKCSDPDNCTPDSLCTVCRVFRIIKSLPPEIRLVAAAKTRTSAEAWAALSAGIRIIGHNYVQEALDMASTWPESGFQPEPIIFMNENAAQNSMKSISTESSTESSTEPCPQPSKNFFQWHLIGHLQRNKVKKALQIFHMIQSLDSLALAEEIDRQCSRMGRDIQVLIEINSGGENCKTGISPDRARDFISEVATLPRIQIMGLMTMGPAWMGGEELRPYFKLTHDLFTSLRQANLPGVRMVQLSMGMSDSYIQAIEEGATMVRIGTSLFGPRPPRSI</sequence>
<dbReference type="AlphaFoldDB" id="A0A2N1PR17"/>
<keyword evidence="1 2" id="KW-0663">Pyridoxal phosphate</keyword>
<dbReference type="EMBL" id="PGXC01000004">
    <property type="protein sequence ID" value="PKK90767.1"/>
    <property type="molecule type" value="Genomic_DNA"/>
</dbReference>
<dbReference type="InterPro" id="IPR011078">
    <property type="entry name" value="PyrdxlP_homeostasis"/>
</dbReference>
<dbReference type="HAMAP" id="MF_02087">
    <property type="entry name" value="PLP_homeostasis"/>
    <property type="match status" value="1"/>
</dbReference>
<protein>
    <recommendedName>
        <fullName evidence="2">Pyridoxal phosphate homeostasis protein</fullName>
        <shortName evidence="2">PLP homeostasis protein</shortName>
    </recommendedName>
</protein>
<comment type="caution">
    <text evidence="5">The sequence shown here is derived from an EMBL/GenBank/DDBJ whole genome shotgun (WGS) entry which is preliminary data.</text>
</comment>
<gene>
    <name evidence="5" type="ORF">CVV64_07775</name>
</gene>
<dbReference type="PANTHER" id="PTHR10146:SF14">
    <property type="entry name" value="PYRIDOXAL PHOSPHATE HOMEOSTASIS PROTEIN"/>
    <property type="match status" value="1"/>
</dbReference>
<evidence type="ECO:0000259" key="4">
    <source>
        <dbReference type="Pfam" id="PF01168"/>
    </source>
</evidence>
<feature type="modified residue" description="N6-(pyridoxal phosphate)lysine" evidence="2">
    <location>
        <position position="49"/>
    </location>
</feature>
<organism evidence="5 6">
    <name type="scientific">Candidatus Wallbacteria bacterium HGW-Wallbacteria-1</name>
    <dbReference type="NCBI Taxonomy" id="2013854"/>
    <lineage>
        <taxon>Bacteria</taxon>
        <taxon>Candidatus Walliibacteriota</taxon>
    </lineage>
</organism>
<dbReference type="SUPFAM" id="SSF51419">
    <property type="entry name" value="PLP-binding barrel"/>
    <property type="match status" value="1"/>
</dbReference>
<dbReference type="Gene3D" id="3.20.20.10">
    <property type="entry name" value="Alanine racemase"/>
    <property type="match status" value="1"/>
</dbReference>
<dbReference type="NCBIfam" id="TIGR00044">
    <property type="entry name" value="YggS family pyridoxal phosphate-dependent enzyme"/>
    <property type="match status" value="1"/>
</dbReference>
<accession>A0A2N1PR17</accession>
<evidence type="ECO:0000313" key="5">
    <source>
        <dbReference type="EMBL" id="PKK90767.1"/>
    </source>
</evidence>
<reference evidence="5 6" key="1">
    <citation type="journal article" date="2017" name="ISME J.">
        <title>Potential for microbial H2 and metal transformations associated with novel bacteria and archaea in deep terrestrial subsurface sediments.</title>
        <authorList>
            <person name="Hernsdorf A.W."/>
            <person name="Amano Y."/>
            <person name="Miyakawa K."/>
            <person name="Ise K."/>
            <person name="Suzuki Y."/>
            <person name="Anantharaman K."/>
            <person name="Probst A."/>
            <person name="Burstein D."/>
            <person name="Thomas B.C."/>
            <person name="Banfield J.F."/>
        </authorList>
    </citation>
    <scope>NUCLEOTIDE SEQUENCE [LARGE SCALE GENOMIC DNA]</scope>
    <source>
        <strain evidence="5">HGW-Wallbacteria-1</strain>
    </source>
</reference>
<comment type="function">
    <text evidence="2">Pyridoxal 5'-phosphate (PLP)-binding protein, which is involved in PLP homeostasis.</text>
</comment>